<dbReference type="EMBL" id="JBFSHR010000017">
    <property type="protein sequence ID" value="MEX6429449.1"/>
    <property type="molecule type" value="Genomic_DNA"/>
</dbReference>
<feature type="transmembrane region" description="Helical" evidence="7">
    <location>
        <begin position="484"/>
        <end position="511"/>
    </location>
</feature>
<evidence type="ECO:0000256" key="4">
    <source>
        <dbReference type="ARBA" id="ARBA00022692"/>
    </source>
</evidence>
<feature type="transmembrane region" description="Helical" evidence="7">
    <location>
        <begin position="367"/>
        <end position="387"/>
    </location>
</feature>
<feature type="transmembrane region" description="Helical" evidence="7">
    <location>
        <begin position="314"/>
        <end position="335"/>
    </location>
</feature>
<feature type="domain" description="Major facilitator superfamily (MFS) profile" evidence="8">
    <location>
        <begin position="24"/>
        <end position="458"/>
    </location>
</feature>
<dbReference type="NCBIfam" id="TIGR00711">
    <property type="entry name" value="efflux_EmrB"/>
    <property type="match status" value="1"/>
</dbReference>
<evidence type="ECO:0000256" key="5">
    <source>
        <dbReference type="ARBA" id="ARBA00022989"/>
    </source>
</evidence>
<dbReference type="PROSITE" id="PS50850">
    <property type="entry name" value="MFS"/>
    <property type="match status" value="1"/>
</dbReference>
<dbReference type="RefSeq" id="WP_369084428.1">
    <property type="nucleotide sequence ID" value="NZ_JBFSHR010000017.1"/>
</dbReference>
<evidence type="ECO:0000313" key="9">
    <source>
        <dbReference type="EMBL" id="MEX6429449.1"/>
    </source>
</evidence>
<dbReference type="Gene3D" id="1.20.1250.20">
    <property type="entry name" value="MFS general substrate transporter like domains"/>
    <property type="match status" value="1"/>
</dbReference>
<comment type="subcellular location">
    <subcellularLocation>
        <location evidence="1">Cell membrane</location>
        <topology evidence="1">Multi-pass membrane protein</topology>
    </subcellularLocation>
</comment>
<evidence type="ECO:0000256" key="7">
    <source>
        <dbReference type="SAM" id="Phobius"/>
    </source>
</evidence>
<keyword evidence="4 7" id="KW-0812">Transmembrane</keyword>
<dbReference type="PANTHER" id="PTHR42718:SF42">
    <property type="entry name" value="EXPORT PROTEIN"/>
    <property type="match status" value="1"/>
</dbReference>
<organism evidence="9 10">
    <name type="scientific">Ferrimicrobium acidiphilum</name>
    <dbReference type="NCBI Taxonomy" id="121039"/>
    <lineage>
        <taxon>Bacteria</taxon>
        <taxon>Bacillati</taxon>
        <taxon>Actinomycetota</taxon>
        <taxon>Acidimicrobiia</taxon>
        <taxon>Acidimicrobiales</taxon>
        <taxon>Acidimicrobiaceae</taxon>
        <taxon>Ferrimicrobium</taxon>
    </lineage>
</organism>
<keyword evidence="6 7" id="KW-0472">Membrane</keyword>
<dbReference type="InterPro" id="IPR036259">
    <property type="entry name" value="MFS_trans_sf"/>
</dbReference>
<dbReference type="InterPro" id="IPR004638">
    <property type="entry name" value="EmrB-like"/>
</dbReference>
<evidence type="ECO:0000256" key="2">
    <source>
        <dbReference type="ARBA" id="ARBA00022448"/>
    </source>
</evidence>
<feature type="transmembrane region" description="Helical" evidence="7">
    <location>
        <begin position="21"/>
        <end position="48"/>
    </location>
</feature>
<keyword evidence="2" id="KW-0813">Transport</keyword>
<protein>
    <submittedName>
        <fullName evidence="9">MFS transporter</fullName>
    </submittedName>
</protein>
<accession>A0ABV3Y4Q4</accession>
<sequence length="527" mass="54581">MGSSKVQGNQNSLRGRSQGSPWWSLVAVAFGVIMVGLDATVVSIANPFIARDLHASLSDLQWVTNGYLLVTAVLLIPAGKLGDRLGRRRIYLIGMVGFALSSAGVGLSGSIGLVIMFRAFQGAFGAFIMPNTLAILRKTFPLQKLNTAIGIWGAASAVAIAGGPIVGGLLVQDVSWQSVFYLNIPVSIVGVLISALVLRESRERDVESPDYPGIVTLAASLFLLVFGLIKTQTWGWTDPKTLACFGGAIIAAALFVFVEGRVSSPLVPLRIFASKALSMSTLSVILNFFAFYGVIFFVSLYLQEVHGYTPIQAGVRLLPLTAMFVVSAPLGALLNQRFGPRLPVALGMIFSAIGLWILTSLEVTSGYLLLAVPFVILGLGVGFVLTATSDAIVGNAPSQDAGVAGGVQSTALQIGGVLGTSVLGSVLLGRVGSTLVTKLTAAGVPSALAPKLLAAKPLIAEGASPRIAHLPALLQRAITNGSHAAFLSGLHVAMVVGIGVSLIGAITGFAIGAKRPSEQSEVGSLTD</sequence>
<feature type="transmembrane region" description="Helical" evidence="7">
    <location>
        <begin position="60"/>
        <end position="78"/>
    </location>
</feature>
<dbReference type="PANTHER" id="PTHR42718">
    <property type="entry name" value="MAJOR FACILITATOR SUPERFAMILY MULTIDRUG TRANSPORTER MFSC"/>
    <property type="match status" value="1"/>
</dbReference>
<dbReference type="InterPro" id="IPR011701">
    <property type="entry name" value="MFS"/>
</dbReference>
<reference evidence="9 10" key="1">
    <citation type="submission" date="2024-07" db="EMBL/GenBank/DDBJ databases">
        <title>Draft Genome Sequence of Ferrimicrobium acidiphilum Strain YE2023, Isolated from a Pulp of Bioleach Reactor.</title>
        <authorList>
            <person name="Elkina Y.A."/>
            <person name="Bulaeva A.G."/>
            <person name="Beletsky A.V."/>
            <person name="Mardanov A.V."/>
        </authorList>
    </citation>
    <scope>NUCLEOTIDE SEQUENCE [LARGE SCALE GENOMIC DNA]</scope>
    <source>
        <strain evidence="9 10">YE2023</strain>
    </source>
</reference>
<feature type="transmembrane region" description="Helical" evidence="7">
    <location>
        <begin position="342"/>
        <end position="361"/>
    </location>
</feature>
<evidence type="ECO:0000256" key="3">
    <source>
        <dbReference type="ARBA" id="ARBA00022475"/>
    </source>
</evidence>
<feature type="transmembrane region" description="Helical" evidence="7">
    <location>
        <begin position="241"/>
        <end position="258"/>
    </location>
</feature>
<feature type="transmembrane region" description="Helical" evidence="7">
    <location>
        <begin position="279"/>
        <end position="302"/>
    </location>
</feature>
<proteinExistence type="predicted"/>
<keyword evidence="10" id="KW-1185">Reference proteome</keyword>
<dbReference type="Gene3D" id="1.20.1720.10">
    <property type="entry name" value="Multidrug resistance protein D"/>
    <property type="match status" value="1"/>
</dbReference>
<dbReference type="SUPFAM" id="SSF103473">
    <property type="entry name" value="MFS general substrate transporter"/>
    <property type="match status" value="1"/>
</dbReference>
<feature type="transmembrane region" description="Helical" evidence="7">
    <location>
        <begin position="90"/>
        <end position="109"/>
    </location>
</feature>
<comment type="caution">
    <text evidence="9">The sequence shown here is derived from an EMBL/GenBank/DDBJ whole genome shotgun (WGS) entry which is preliminary data.</text>
</comment>
<dbReference type="CDD" id="cd17321">
    <property type="entry name" value="MFS_MMR_MDR_like"/>
    <property type="match status" value="1"/>
</dbReference>
<feature type="transmembrane region" description="Helical" evidence="7">
    <location>
        <begin position="148"/>
        <end position="172"/>
    </location>
</feature>
<name>A0ABV3Y4Q4_9ACTN</name>
<evidence type="ECO:0000313" key="10">
    <source>
        <dbReference type="Proteomes" id="UP001560267"/>
    </source>
</evidence>
<gene>
    <name evidence="9" type="ORF">AB6A68_06295</name>
</gene>
<keyword evidence="5 7" id="KW-1133">Transmembrane helix</keyword>
<dbReference type="InterPro" id="IPR020846">
    <property type="entry name" value="MFS_dom"/>
</dbReference>
<evidence type="ECO:0000256" key="6">
    <source>
        <dbReference type="ARBA" id="ARBA00023136"/>
    </source>
</evidence>
<keyword evidence="3" id="KW-1003">Cell membrane</keyword>
<evidence type="ECO:0000256" key="1">
    <source>
        <dbReference type="ARBA" id="ARBA00004651"/>
    </source>
</evidence>
<feature type="transmembrane region" description="Helical" evidence="7">
    <location>
        <begin position="178"/>
        <end position="198"/>
    </location>
</feature>
<evidence type="ECO:0000259" key="8">
    <source>
        <dbReference type="PROSITE" id="PS50850"/>
    </source>
</evidence>
<dbReference type="Pfam" id="PF07690">
    <property type="entry name" value="MFS_1"/>
    <property type="match status" value="1"/>
</dbReference>
<feature type="transmembrane region" description="Helical" evidence="7">
    <location>
        <begin position="210"/>
        <end position="229"/>
    </location>
</feature>
<dbReference type="Proteomes" id="UP001560267">
    <property type="component" value="Unassembled WGS sequence"/>
</dbReference>